<dbReference type="GO" id="GO:0020037">
    <property type="term" value="F:heme binding"/>
    <property type="evidence" value="ECO:0007669"/>
    <property type="project" value="InterPro"/>
</dbReference>
<dbReference type="PANTHER" id="PTHR47217:SF1">
    <property type="entry name" value="GLOBIN-LIKE PROTEIN"/>
    <property type="match status" value="1"/>
</dbReference>
<accession>A0A183IHG0</accession>
<keyword evidence="9" id="KW-1185">Reference proteome</keyword>
<dbReference type="EMBL" id="UZAM01007541">
    <property type="protein sequence ID" value="VDO99836.1"/>
    <property type="molecule type" value="Genomic_DNA"/>
</dbReference>
<comment type="similarity">
    <text evidence="6">Belongs to the globin family.</text>
</comment>
<keyword evidence="2 6" id="KW-0349">Heme</keyword>
<reference evidence="8 9" key="2">
    <citation type="submission" date="2018-11" db="EMBL/GenBank/DDBJ databases">
        <authorList>
            <consortium name="Pathogen Informatics"/>
        </authorList>
    </citation>
    <scope>NUCLEOTIDE SEQUENCE [LARGE SCALE GENOMIC DNA]</scope>
</reference>
<dbReference type="Pfam" id="PF00042">
    <property type="entry name" value="Globin"/>
    <property type="match status" value="1"/>
</dbReference>
<evidence type="ECO:0000256" key="3">
    <source>
        <dbReference type="ARBA" id="ARBA00022621"/>
    </source>
</evidence>
<evidence type="ECO:0000313" key="9">
    <source>
        <dbReference type="Proteomes" id="UP000270296"/>
    </source>
</evidence>
<evidence type="ECO:0000313" key="8">
    <source>
        <dbReference type="EMBL" id="VDO99836.1"/>
    </source>
</evidence>
<dbReference type="GO" id="GO:0046872">
    <property type="term" value="F:metal ion binding"/>
    <property type="evidence" value="ECO:0007669"/>
    <property type="project" value="UniProtKB-KW"/>
</dbReference>
<dbReference type="PROSITE" id="PS01033">
    <property type="entry name" value="GLOBIN"/>
    <property type="match status" value="1"/>
</dbReference>
<keyword evidence="3 6" id="KW-0561">Oxygen transport</keyword>
<evidence type="ECO:0000256" key="4">
    <source>
        <dbReference type="ARBA" id="ARBA00022723"/>
    </source>
</evidence>
<dbReference type="InterPro" id="IPR044399">
    <property type="entry name" value="Mb-like_M"/>
</dbReference>
<sequence>MYTQSKFCDEEKAGRDAVSGVDAWENTPDGSDFLSHFSLREKELLSVSMKKLEQLEEDNAVKIFIRLFQENPAYKSLFPKLRFMGDADIVNSTALVAHTQLILKMIKTFINGFQNESTCAVVLKRAETAHRKFDIKPSQVSTLFPILMEILDISHNETQAAWKKLFETFSIRIEKMKLYSM</sequence>
<dbReference type="WBParaSite" id="SBAD_0000319901-mRNA-1">
    <property type="protein sequence ID" value="SBAD_0000319901-mRNA-1"/>
    <property type="gene ID" value="SBAD_0000319901"/>
</dbReference>
<keyword evidence="5" id="KW-0408">Iron</keyword>
<name>A0A183IHG0_9BILA</name>
<dbReference type="GO" id="GO:0019825">
    <property type="term" value="F:oxygen binding"/>
    <property type="evidence" value="ECO:0007669"/>
    <property type="project" value="InterPro"/>
</dbReference>
<feature type="domain" description="Globin" evidence="7">
    <location>
        <begin position="36"/>
        <end position="178"/>
    </location>
</feature>
<dbReference type="InterPro" id="IPR012292">
    <property type="entry name" value="Globin/Proto"/>
</dbReference>
<dbReference type="Proteomes" id="UP000270296">
    <property type="component" value="Unassembled WGS sequence"/>
</dbReference>
<dbReference type="SUPFAM" id="SSF46458">
    <property type="entry name" value="Globin-like"/>
    <property type="match status" value="1"/>
</dbReference>
<protein>
    <submittedName>
        <fullName evidence="10">GLOBIN domain-containing protein</fullName>
    </submittedName>
</protein>
<evidence type="ECO:0000313" key="10">
    <source>
        <dbReference type="WBParaSite" id="SBAD_0000319901-mRNA-1"/>
    </source>
</evidence>
<evidence type="ECO:0000259" key="7">
    <source>
        <dbReference type="PROSITE" id="PS01033"/>
    </source>
</evidence>
<dbReference type="InterPro" id="IPR009050">
    <property type="entry name" value="Globin-like_sf"/>
</dbReference>
<organism evidence="10">
    <name type="scientific">Soboliphyme baturini</name>
    <dbReference type="NCBI Taxonomy" id="241478"/>
    <lineage>
        <taxon>Eukaryota</taxon>
        <taxon>Metazoa</taxon>
        <taxon>Ecdysozoa</taxon>
        <taxon>Nematoda</taxon>
        <taxon>Enoplea</taxon>
        <taxon>Dorylaimia</taxon>
        <taxon>Dioctophymatida</taxon>
        <taxon>Dioctophymatoidea</taxon>
        <taxon>Soboliphymatidae</taxon>
        <taxon>Soboliphyme</taxon>
    </lineage>
</organism>
<keyword evidence="4" id="KW-0479">Metal-binding</keyword>
<reference evidence="10" key="1">
    <citation type="submission" date="2016-06" db="UniProtKB">
        <authorList>
            <consortium name="WormBaseParasite"/>
        </authorList>
    </citation>
    <scope>IDENTIFICATION</scope>
</reference>
<dbReference type="PANTHER" id="PTHR47217">
    <property type="entry name" value="GLOBIN-LIKE PROTEIN"/>
    <property type="match status" value="1"/>
</dbReference>
<evidence type="ECO:0000256" key="5">
    <source>
        <dbReference type="ARBA" id="ARBA00023004"/>
    </source>
</evidence>
<evidence type="ECO:0000256" key="2">
    <source>
        <dbReference type="ARBA" id="ARBA00022617"/>
    </source>
</evidence>
<evidence type="ECO:0000256" key="6">
    <source>
        <dbReference type="RuleBase" id="RU000356"/>
    </source>
</evidence>
<gene>
    <name evidence="8" type="ORF">SBAD_LOCUS3055</name>
</gene>
<dbReference type="AlphaFoldDB" id="A0A183IHG0"/>
<proteinExistence type="inferred from homology"/>
<dbReference type="GO" id="GO:0005344">
    <property type="term" value="F:oxygen carrier activity"/>
    <property type="evidence" value="ECO:0007669"/>
    <property type="project" value="UniProtKB-KW"/>
</dbReference>
<keyword evidence="1 6" id="KW-0813">Transport</keyword>
<evidence type="ECO:0000256" key="1">
    <source>
        <dbReference type="ARBA" id="ARBA00022448"/>
    </source>
</evidence>
<dbReference type="CDD" id="cd01040">
    <property type="entry name" value="Mb-like"/>
    <property type="match status" value="1"/>
</dbReference>
<dbReference type="Gene3D" id="1.10.490.10">
    <property type="entry name" value="Globins"/>
    <property type="match status" value="1"/>
</dbReference>
<dbReference type="OrthoDB" id="436496at2759"/>
<dbReference type="InterPro" id="IPR000971">
    <property type="entry name" value="Globin"/>
</dbReference>